<feature type="non-terminal residue" evidence="1">
    <location>
        <position position="1"/>
    </location>
</feature>
<protein>
    <submittedName>
        <fullName evidence="1">3528_t:CDS:1</fullName>
    </submittedName>
</protein>
<evidence type="ECO:0000313" key="2">
    <source>
        <dbReference type="Proteomes" id="UP000789366"/>
    </source>
</evidence>
<name>A0ACA9PLT3_9GLOM</name>
<organism evidence="1 2">
    <name type="scientific">Cetraspora pellucida</name>
    <dbReference type="NCBI Taxonomy" id="1433469"/>
    <lineage>
        <taxon>Eukaryota</taxon>
        <taxon>Fungi</taxon>
        <taxon>Fungi incertae sedis</taxon>
        <taxon>Mucoromycota</taxon>
        <taxon>Glomeromycotina</taxon>
        <taxon>Glomeromycetes</taxon>
        <taxon>Diversisporales</taxon>
        <taxon>Gigasporaceae</taxon>
        <taxon>Cetraspora</taxon>
    </lineage>
</organism>
<dbReference type="EMBL" id="CAJVPW010027712">
    <property type="protein sequence ID" value="CAG8716332.1"/>
    <property type="molecule type" value="Genomic_DNA"/>
</dbReference>
<comment type="caution">
    <text evidence="1">The sequence shown here is derived from an EMBL/GenBank/DDBJ whole genome shotgun (WGS) entry which is preliminary data.</text>
</comment>
<accession>A0ACA9PLT3</accession>
<evidence type="ECO:0000313" key="1">
    <source>
        <dbReference type="EMBL" id="CAG8716332.1"/>
    </source>
</evidence>
<reference evidence="1" key="1">
    <citation type="submission" date="2021-06" db="EMBL/GenBank/DDBJ databases">
        <authorList>
            <person name="Kallberg Y."/>
            <person name="Tangrot J."/>
            <person name="Rosling A."/>
        </authorList>
    </citation>
    <scope>NUCLEOTIDE SEQUENCE</scope>
    <source>
        <strain evidence="1">28 12/20/2015</strain>
    </source>
</reference>
<keyword evidence="2" id="KW-1185">Reference proteome</keyword>
<proteinExistence type="predicted"/>
<dbReference type="Proteomes" id="UP000789366">
    <property type="component" value="Unassembled WGS sequence"/>
</dbReference>
<gene>
    <name evidence="1" type="ORF">SPELUC_LOCUS12139</name>
</gene>
<sequence length="46" mass="5289">DQGWSSQQILYRDMSLISKTTTETTNANNTSMTDITNIVEYFNRAQ</sequence>